<reference evidence="1 2" key="1">
    <citation type="journal article" date="2016" name="Genome Announc.">
        <title>Draft Genome Sequences of Five Rapidly Growing Mycobacterium Species, M. thermoresistibile, M. fortuitum subsp. acetamidolyticum, M. canariasense, M. brisbanense, and M. novocastrense.</title>
        <authorList>
            <person name="Katahira K."/>
            <person name="Ogura Y."/>
            <person name="Gotoh Y."/>
            <person name="Hayashi T."/>
        </authorList>
    </citation>
    <scope>NUCLEOTIDE SEQUENCE [LARGE SCALE GENOMIC DNA]</scope>
    <source>
        <strain evidence="1 2">JCM6368</strain>
    </source>
</reference>
<proteinExistence type="predicted"/>
<comment type="caution">
    <text evidence="1">The sequence shown here is derived from an EMBL/GenBank/DDBJ whole genome shotgun (WGS) entry which is preliminary data.</text>
</comment>
<evidence type="ECO:0000313" key="2">
    <source>
        <dbReference type="Proteomes" id="UP000069705"/>
    </source>
</evidence>
<sequence length="79" mass="8932">MGTMTDTPIVSTDSRSRMVFPGRPNQMFVRRDFEDGSILLEPAQVVTAAQAEYDRSPELRELLTRAAAAPTVERTYTRR</sequence>
<gene>
    <name evidence="1" type="ORF">RMCFA_2662</name>
</gene>
<reference evidence="2" key="2">
    <citation type="submission" date="2016-02" db="EMBL/GenBank/DDBJ databases">
        <title>Draft genome sequence of five rapidly growing Mycobacterium species.</title>
        <authorList>
            <person name="Katahira K."/>
            <person name="Gotou Y."/>
            <person name="Iida K."/>
            <person name="Ogura Y."/>
            <person name="Hayashi T."/>
        </authorList>
    </citation>
    <scope>NUCLEOTIDE SEQUENCE [LARGE SCALE GENOMIC DNA]</scope>
    <source>
        <strain evidence="2">JCM6368</strain>
    </source>
</reference>
<dbReference type="Proteomes" id="UP000069705">
    <property type="component" value="Unassembled WGS sequence"/>
</dbReference>
<dbReference type="EMBL" id="BCSZ01000025">
    <property type="protein sequence ID" value="GAT02550.1"/>
    <property type="molecule type" value="Genomic_DNA"/>
</dbReference>
<protein>
    <submittedName>
        <fullName evidence="1">Uncharacterized protein</fullName>
    </submittedName>
</protein>
<name>A0A100WQZ0_MYCFO</name>
<organism evidence="1 2">
    <name type="scientific">Mycolicibacterium fortuitum subsp. acetamidolyticum</name>
    <dbReference type="NCBI Taxonomy" id="144550"/>
    <lineage>
        <taxon>Bacteria</taxon>
        <taxon>Bacillati</taxon>
        <taxon>Actinomycetota</taxon>
        <taxon>Actinomycetes</taxon>
        <taxon>Mycobacteriales</taxon>
        <taxon>Mycobacteriaceae</taxon>
        <taxon>Mycolicibacterium</taxon>
    </lineage>
</organism>
<accession>A0A100WQZ0</accession>
<evidence type="ECO:0000313" key="1">
    <source>
        <dbReference type="EMBL" id="GAT02550.1"/>
    </source>
</evidence>
<dbReference type="AlphaFoldDB" id="A0A100WQZ0"/>